<gene>
    <name evidence="2" type="ORF">A9R00_01620</name>
</gene>
<feature type="domain" description="NADH:flavin oxidoreductase/NADH oxidase N-terminal" evidence="1">
    <location>
        <begin position="7"/>
        <end position="257"/>
    </location>
</feature>
<dbReference type="PANTHER" id="PTHR22893">
    <property type="entry name" value="NADH OXIDOREDUCTASE-RELATED"/>
    <property type="match status" value="1"/>
</dbReference>
<evidence type="ECO:0000313" key="3">
    <source>
        <dbReference type="Proteomes" id="UP000227088"/>
    </source>
</evidence>
<accession>A0A1Y5HVG6</accession>
<sequence>MNNIQTLFQPVELSPELILQNRIVMAPLTRSMSDDDLVPTEDMAAYYGRRGDAGLIISEAILVAQNGQGYPNTPGLYTQAQVEAWKKVTQRVHDKGGKIFAQIWHTGRVSHSIYLNGEAPVSASDVPIFGHVPRTENLEYETPMPITQTEIKQLVSNFRLAAQNAMKAGFDGVEIHGANGYLVDQFLHWHSNRRFDEYGGNVENMARLVFDIIEAVKEVVDINKIGLRLSPQAFMNMEHDDRDKLVFDYLLNALNQYPLAYVHTGIFE</sequence>
<reference evidence="3" key="1">
    <citation type="journal article" date="2017" name="Proc. Natl. Acad. Sci. U.S.A.">
        <title>Simulation of Deepwater Horizon oil plume reveals substrate specialization within a complex community of hydrocarbon degraders.</title>
        <authorList>
            <person name="Hu P."/>
            <person name="Dubinsky E.A."/>
            <person name="Probst A.J."/>
            <person name="Wang J."/>
            <person name="Sieber C.M.K."/>
            <person name="Tom L.M."/>
            <person name="Gardinali P."/>
            <person name="Banfield J.F."/>
            <person name="Atlas R.M."/>
            <person name="Andersen G.L."/>
        </authorList>
    </citation>
    <scope>NUCLEOTIDE SEQUENCE [LARGE SCALE GENOMIC DNA]</scope>
</reference>
<evidence type="ECO:0000313" key="2">
    <source>
        <dbReference type="EMBL" id="OUS41299.1"/>
    </source>
</evidence>
<protein>
    <submittedName>
        <fullName evidence="2">Alkene reductase</fullName>
    </submittedName>
</protein>
<dbReference type="InterPro" id="IPR013785">
    <property type="entry name" value="Aldolase_TIM"/>
</dbReference>
<dbReference type="EMBL" id="MABE01000095">
    <property type="protein sequence ID" value="OUS41299.1"/>
    <property type="molecule type" value="Genomic_DNA"/>
</dbReference>
<dbReference type="InterPro" id="IPR045247">
    <property type="entry name" value="Oye-like"/>
</dbReference>
<dbReference type="GO" id="GO:0005829">
    <property type="term" value="C:cytosol"/>
    <property type="evidence" value="ECO:0007669"/>
    <property type="project" value="TreeGrafter"/>
</dbReference>
<evidence type="ECO:0000259" key="1">
    <source>
        <dbReference type="Pfam" id="PF00724"/>
    </source>
</evidence>
<dbReference type="AlphaFoldDB" id="A0A1Y5HVG6"/>
<dbReference type="PANTHER" id="PTHR22893:SF55">
    <property type="entry name" value="OXIDOREDUCTASE-RELATED"/>
    <property type="match status" value="1"/>
</dbReference>
<dbReference type="Proteomes" id="UP000227088">
    <property type="component" value="Unassembled WGS sequence"/>
</dbReference>
<dbReference type="Pfam" id="PF00724">
    <property type="entry name" value="Oxidored_FMN"/>
    <property type="match status" value="1"/>
</dbReference>
<dbReference type="SUPFAM" id="SSF51395">
    <property type="entry name" value="FMN-linked oxidoreductases"/>
    <property type="match status" value="1"/>
</dbReference>
<dbReference type="Gene3D" id="3.20.20.70">
    <property type="entry name" value="Aldolase class I"/>
    <property type="match status" value="1"/>
</dbReference>
<dbReference type="CDD" id="cd02933">
    <property type="entry name" value="OYE_like_FMN"/>
    <property type="match status" value="1"/>
</dbReference>
<dbReference type="GO" id="GO:0016491">
    <property type="term" value="F:oxidoreductase activity"/>
    <property type="evidence" value="ECO:0007669"/>
    <property type="project" value="InterPro"/>
</dbReference>
<name>A0A1Y5HVG6_OLEAN</name>
<dbReference type="InterPro" id="IPR001155">
    <property type="entry name" value="OxRdtase_FMN_N"/>
</dbReference>
<comment type="caution">
    <text evidence="2">The sequence shown here is derived from an EMBL/GenBank/DDBJ whole genome shotgun (WGS) entry which is preliminary data.</text>
</comment>
<organism evidence="2 3">
    <name type="scientific">Oleispira antarctica</name>
    <dbReference type="NCBI Taxonomy" id="188908"/>
    <lineage>
        <taxon>Bacteria</taxon>
        <taxon>Pseudomonadati</taxon>
        <taxon>Pseudomonadota</taxon>
        <taxon>Gammaproteobacteria</taxon>
        <taxon>Oceanospirillales</taxon>
        <taxon>Oceanospirillaceae</taxon>
        <taxon>Oleispira</taxon>
    </lineage>
</organism>
<feature type="non-terminal residue" evidence="2">
    <location>
        <position position="268"/>
    </location>
</feature>
<dbReference type="GO" id="GO:0010181">
    <property type="term" value="F:FMN binding"/>
    <property type="evidence" value="ECO:0007669"/>
    <property type="project" value="InterPro"/>
</dbReference>
<proteinExistence type="predicted"/>